<dbReference type="GO" id="GO:0003700">
    <property type="term" value="F:DNA-binding transcription factor activity"/>
    <property type="evidence" value="ECO:0007669"/>
    <property type="project" value="UniProtKB-UniRule"/>
</dbReference>
<dbReference type="OrthoDB" id="9801127at2"/>
<feature type="binding site" evidence="7">
    <location>
        <position position="99"/>
    </location>
    <ligand>
        <name>Zn(2+)</name>
        <dbReference type="ChEBI" id="CHEBI:29105"/>
    </ligand>
</feature>
<dbReference type="Gene3D" id="3.30.1490.190">
    <property type="match status" value="1"/>
</dbReference>
<sequence>MSIESLVTRARHICDVNGARFTTIREKVFRLLADTHGGIGAYELLEQLKASEPAAKPATIYRALDFLTEQGFIHKIESTNAFLLCHHFEQHHPAQLLICDQCGHVEELHSSPLQQEFVKLASEKGFLIQRQTVEAHGSCQSCLKKASND</sequence>
<evidence type="ECO:0000256" key="9">
    <source>
        <dbReference type="RuleBase" id="RU364037"/>
    </source>
</evidence>
<dbReference type="GO" id="GO:0000976">
    <property type="term" value="F:transcription cis-regulatory region binding"/>
    <property type="evidence" value="ECO:0007669"/>
    <property type="project" value="TreeGrafter"/>
</dbReference>
<name>A0A3P3QRG7_9GAMM</name>
<dbReference type="Pfam" id="PF01475">
    <property type="entry name" value="FUR"/>
    <property type="match status" value="1"/>
</dbReference>
<feature type="binding site" evidence="7">
    <location>
        <position position="102"/>
    </location>
    <ligand>
        <name>Zn(2+)</name>
        <dbReference type="ChEBI" id="CHEBI:29105"/>
    </ligand>
</feature>
<dbReference type="EMBL" id="RRCF01000001">
    <property type="protein sequence ID" value="RRJ23784.1"/>
    <property type="molecule type" value="Genomic_DNA"/>
</dbReference>
<dbReference type="SUPFAM" id="SSF46785">
    <property type="entry name" value="Winged helix' DNA-binding domain"/>
    <property type="match status" value="1"/>
</dbReference>
<keyword evidence="7 9" id="KW-0479">Metal-binding</keyword>
<comment type="cofactor">
    <cofactor evidence="8">
        <name>Mn(2+)</name>
        <dbReference type="ChEBI" id="CHEBI:29035"/>
    </cofactor>
    <cofactor evidence="8">
        <name>Fe(2+)</name>
        <dbReference type="ChEBI" id="CHEBI:29033"/>
    </cofactor>
    <text evidence="8">Binds 1 Mn(2+) or Fe(2+) ion per subunit.</text>
</comment>
<dbReference type="Gene3D" id="1.10.10.10">
    <property type="entry name" value="Winged helix-like DNA-binding domain superfamily/Winged helix DNA-binding domain"/>
    <property type="match status" value="1"/>
</dbReference>
<keyword evidence="4 9" id="KW-0805">Transcription regulation</keyword>
<dbReference type="GO" id="GO:0008270">
    <property type="term" value="F:zinc ion binding"/>
    <property type="evidence" value="ECO:0007669"/>
    <property type="project" value="TreeGrafter"/>
</dbReference>
<comment type="similarity">
    <text evidence="1 9">Belongs to the Fur family.</text>
</comment>
<organism evidence="10 11">
    <name type="scientific">Rheinheimera mesophila</name>
    <dbReference type="NCBI Taxonomy" id="1547515"/>
    <lineage>
        <taxon>Bacteria</taxon>
        <taxon>Pseudomonadati</taxon>
        <taxon>Pseudomonadota</taxon>
        <taxon>Gammaproteobacteria</taxon>
        <taxon>Chromatiales</taxon>
        <taxon>Chromatiaceae</taxon>
        <taxon>Rheinheimera</taxon>
    </lineage>
</organism>
<accession>A0A3P3QRG7</accession>
<dbReference type="CDD" id="cd07153">
    <property type="entry name" value="Fur_like"/>
    <property type="match status" value="1"/>
</dbReference>
<keyword evidence="2 9" id="KW-0678">Repressor</keyword>
<comment type="cofactor">
    <cofactor evidence="7">
        <name>Zn(2+)</name>
        <dbReference type="ChEBI" id="CHEBI:29105"/>
    </cofactor>
    <text evidence="7">Binds 1 zinc ion per subunit.</text>
</comment>
<dbReference type="AlphaFoldDB" id="A0A3P3QRG7"/>
<keyword evidence="8 9" id="KW-0408">Iron</keyword>
<dbReference type="GO" id="GO:0045892">
    <property type="term" value="P:negative regulation of DNA-templated transcription"/>
    <property type="evidence" value="ECO:0007669"/>
    <property type="project" value="TreeGrafter"/>
</dbReference>
<evidence type="ECO:0000256" key="8">
    <source>
        <dbReference type="PIRSR" id="PIRSR602481-2"/>
    </source>
</evidence>
<feature type="binding site" evidence="8">
    <location>
        <position position="91"/>
    </location>
    <ligand>
        <name>Fe cation</name>
        <dbReference type="ChEBI" id="CHEBI:24875"/>
    </ligand>
</feature>
<dbReference type="GO" id="GO:0005829">
    <property type="term" value="C:cytosol"/>
    <property type="evidence" value="ECO:0007669"/>
    <property type="project" value="TreeGrafter"/>
</dbReference>
<keyword evidence="5 9" id="KW-0238">DNA-binding</keyword>
<keyword evidence="6 9" id="KW-0804">Transcription</keyword>
<dbReference type="PANTHER" id="PTHR33202">
    <property type="entry name" value="ZINC UPTAKE REGULATION PROTEIN"/>
    <property type="match status" value="1"/>
</dbReference>
<evidence type="ECO:0000256" key="2">
    <source>
        <dbReference type="ARBA" id="ARBA00022491"/>
    </source>
</evidence>
<dbReference type="InterPro" id="IPR002481">
    <property type="entry name" value="FUR"/>
</dbReference>
<comment type="subcellular location">
    <subcellularLocation>
        <location evidence="9">Cytoplasm</location>
    </subcellularLocation>
</comment>
<feature type="binding site" evidence="7">
    <location>
        <position position="139"/>
    </location>
    <ligand>
        <name>Zn(2+)</name>
        <dbReference type="ChEBI" id="CHEBI:29105"/>
    </ligand>
</feature>
<dbReference type="InterPro" id="IPR036388">
    <property type="entry name" value="WH-like_DNA-bd_sf"/>
</dbReference>
<keyword evidence="11" id="KW-1185">Reference proteome</keyword>
<evidence type="ECO:0000256" key="7">
    <source>
        <dbReference type="PIRSR" id="PIRSR602481-1"/>
    </source>
</evidence>
<keyword evidence="3 7" id="KW-0862">Zinc</keyword>
<dbReference type="InterPro" id="IPR036390">
    <property type="entry name" value="WH_DNA-bd_sf"/>
</dbReference>
<feature type="binding site" evidence="7">
    <location>
        <position position="142"/>
    </location>
    <ligand>
        <name>Zn(2+)</name>
        <dbReference type="ChEBI" id="CHEBI:29105"/>
    </ligand>
</feature>
<reference evidence="10 11" key="1">
    <citation type="submission" date="2018-11" db="EMBL/GenBank/DDBJ databases">
        <title>Draft genome analysis of Rheinheimera mesophila isolated from an industrial waste site.</title>
        <authorList>
            <person name="Yu Q."/>
            <person name="Qi Y."/>
            <person name="Zhang H."/>
            <person name="Lu Y."/>
            <person name="Pu J."/>
        </authorList>
    </citation>
    <scope>NUCLEOTIDE SEQUENCE [LARGE SCALE GENOMIC DNA]</scope>
    <source>
        <strain evidence="10 11">IITR13</strain>
    </source>
</reference>
<evidence type="ECO:0000256" key="4">
    <source>
        <dbReference type="ARBA" id="ARBA00023015"/>
    </source>
</evidence>
<evidence type="ECO:0000256" key="3">
    <source>
        <dbReference type="ARBA" id="ARBA00022833"/>
    </source>
</evidence>
<comment type="caution">
    <text evidence="10">The sequence shown here is derived from an EMBL/GenBank/DDBJ whole genome shotgun (WGS) entry which is preliminary data.</text>
</comment>
<dbReference type="PANTHER" id="PTHR33202:SF6">
    <property type="entry name" value="ZINC UPTAKE REGULATION PROTEIN"/>
    <property type="match status" value="1"/>
</dbReference>
<dbReference type="GO" id="GO:1900376">
    <property type="term" value="P:regulation of secondary metabolite biosynthetic process"/>
    <property type="evidence" value="ECO:0007669"/>
    <property type="project" value="TreeGrafter"/>
</dbReference>
<dbReference type="RefSeq" id="WP_046520098.1">
    <property type="nucleotide sequence ID" value="NZ_LAVS01000025.1"/>
</dbReference>
<evidence type="ECO:0000256" key="5">
    <source>
        <dbReference type="ARBA" id="ARBA00023125"/>
    </source>
</evidence>
<gene>
    <name evidence="9" type="primary">fur</name>
    <name evidence="10" type="ORF">EIK76_06925</name>
</gene>
<protein>
    <recommendedName>
        <fullName evidence="9">Ferric uptake regulation protein</fullName>
    </recommendedName>
</protein>
<evidence type="ECO:0000256" key="1">
    <source>
        <dbReference type="ARBA" id="ARBA00007957"/>
    </source>
</evidence>
<dbReference type="Proteomes" id="UP000276260">
    <property type="component" value="Unassembled WGS sequence"/>
</dbReference>
<evidence type="ECO:0000313" key="10">
    <source>
        <dbReference type="EMBL" id="RRJ23784.1"/>
    </source>
</evidence>
<dbReference type="InterPro" id="IPR043135">
    <property type="entry name" value="Fur_C"/>
</dbReference>
<keyword evidence="9" id="KW-0963">Cytoplasm</keyword>
<proteinExistence type="inferred from homology"/>
<evidence type="ECO:0000313" key="11">
    <source>
        <dbReference type="Proteomes" id="UP000276260"/>
    </source>
</evidence>
<comment type="subunit">
    <text evidence="9">Homodimer.</text>
</comment>
<evidence type="ECO:0000256" key="6">
    <source>
        <dbReference type="ARBA" id="ARBA00023163"/>
    </source>
</evidence>